<evidence type="ECO:0000256" key="2">
    <source>
        <dbReference type="ARBA" id="ARBA00022692"/>
    </source>
</evidence>
<dbReference type="GO" id="GO:0016887">
    <property type="term" value="F:ATP hydrolysis activity"/>
    <property type="evidence" value="ECO:0007669"/>
    <property type="project" value="InterPro"/>
</dbReference>
<dbReference type="PANTHER" id="PTHR43394">
    <property type="entry name" value="ATP-DEPENDENT PERMEASE MDL1, MITOCHONDRIAL"/>
    <property type="match status" value="1"/>
</dbReference>
<keyword evidence="2 7" id="KW-0812">Transmembrane</keyword>
<dbReference type="GO" id="GO:0016020">
    <property type="term" value="C:membrane"/>
    <property type="evidence" value="ECO:0007669"/>
    <property type="project" value="UniProtKB-SubCell"/>
</dbReference>
<dbReference type="InterPro" id="IPR039421">
    <property type="entry name" value="Type_1_exporter"/>
</dbReference>
<evidence type="ECO:0000256" key="1">
    <source>
        <dbReference type="ARBA" id="ARBA00004141"/>
    </source>
</evidence>
<dbReference type="InterPro" id="IPR027417">
    <property type="entry name" value="P-loop_NTPase"/>
</dbReference>
<dbReference type="InterPro" id="IPR011527">
    <property type="entry name" value="ABC1_TM_dom"/>
</dbReference>
<keyword evidence="5 7" id="KW-1133">Transmembrane helix</keyword>
<proteinExistence type="predicted"/>
<feature type="transmembrane region" description="Helical" evidence="7">
    <location>
        <begin position="20"/>
        <end position="38"/>
    </location>
</feature>
<feature type="transmembrane region" description="Helical" evidence="7">
    <location>
        <begin position="152"/>
        <end position="169"/>
    </location>
</feature>
<dbReference type="InterPro" id="IPR003439">
    <property type="entry name" value="ABC_transporter-like_ATP-bd"/>
</dbReference>
<evidence type="ECO:0000256" key="5">
    <source>
        <dbReference type="ARBA" id="ARBA00022989"/>
    </source>
</evidence>
<dbReference type="GO" id="GO:0015421">
    <property type="term" value="F:ABC-type oligopeptide transporter activity"/>
    <property type="evidence" value="ECO:0007669"/>
    <property type="project" value="TreeGrafter"/>
</dbReference>
<reference evidence="10" key="1">
    <citation type="journal article" date="2020" name="Nature">
        <title>Giant virus diversity and host interactions through global metagenomics.</title>
        <authorList>
            <person name="Schulz F."/>
            <person name="Roux S."/>
            <person name="Paez-Espino D."/>
            <person name="Jungbluth S."/>
            <person name="Walsh D.A."/>
            <person name="Denef V.J."/>
            <person name="McMahon K.D."/>
            <person name="Konstantinidis K.T."/>
            <person name="Eloe-Fadrosh E.A."/>
            <person name="Kyrpides N.C."/>
            <person name="Woyke T."/>
        </authorList>
    </citation>
    <scope>NUCLEOTIDE SEQUENCE</scope>
    <source>
        <strain evidence="10">GVMAG-S-ERX555965-48</strain>
    </source>
</reference>
<dbReference type="SUPFAM" id="SSF52540">
    <property type="entry name" value="P-loop containing nucleoside triphosphate hydrolases"/>
    <property type="match status" value="1"/>
</dbReference>
<keyword evidence="6 7" id="KW-0472">Membrane</keyword>
<dbReference type="Pfam" id="PF00664">
    <property type="entry name" value="ABC_membrane"/>
    <property type="match status" value="1"/>
</dbReference>
<dbReference type="InterPro" id="IPR003593">
    <property type="entry name" value="AAA+_ATPase"/>
</dbReference>
<dbReference type="CDD" id="cd03228">
    <property type="entry name" value="ABCC_MRP_Like"/>
    <property type="match status" value="1"/>
</dbReference>
<evidence type="ECO:0008006" key="11">
    <source>
        <dbReference type="Google" id="ProtNLM"/>
    </source>
</evidence>
<evidence type="ECO:0000259" key="8">
    <source>
        <dbReference type="PROSITE" id="PS50893"/>
    </source>
</evidence>
<dbReference type="PANTHER" id="PTHR43394:SF1">
    <property type="entry name" value="ATP-BINDING CASSETTE SUB-FAMILY B MEMBER 10, MITOCHONDRIAL"/>
    <property type="match status" value="1"/>
</dbReference>
<feature type="transmembrane region" description="Helical" evidence="7">
    <location>
        <begin position="72"/>
        <end position="90"/>
    </location>
</feature>
<keyword evidence="3" id="KW-0547">Nucleotide-binding</keyword>
<dbReference type="SUPFAM" id="SSF90123">
    <property type="entry name" value="ABC transporter transmembrane region"/>
    <property type="match status" value="1"/>
</dbReference>
<feature type="transmembrane region" description="Helical" evidence="7">
    <location>
        <begin position="176"/>
        <end position="196"/>
    </location>
</feature>
<dbReference type="SMART" id="SM00382">
    <property type="entry name" value="AAA"/>
    <property type="match status" value="1"/>
</dbReference>
<evidence type="ECO:0000313" key="10">
    <source>
        <dbReference type="EMBL" id="QHS84210.1"/>
    </source>
</evidence>
<keyword evidence="4" id="KW-0067">ATP-binding</keyword>
<dbReference type="Gene3D" id="3.40.50.300">
    <property type="entry name" value="P-loop containing nucleotide triphosphate hydrolases"/>
    <property type="match status" value="1"/>
</dbReference>
<feature type="transmembrane region" description="Helical" evidence="7">
    <location>
        <begin position="257"/>
        <end position="277"/>
    </location>
</feature>
<evidence type="ECO:0000259" key="9">
    <source>
        <dbReference type="PROSITE" id="PS50929"/>
    </source>
</evidence>
<sequence length="574" mass="65924">MLDLIDVLLIDYIKQNKLKFFIYLLTILFIFPLESAYLSKLYGDLFESIGKFSNLHNNYSDKQHILSYTPKGIILIILTIWFVITFLYYIKNTVQESLIPYYPHYLRTLIMNNLIDTHRDNYKDIQAGKLIGRILSVTTEIKDAIEWNLSQAFPEMLAVIVLIIYLFYLEPVIGTIMLITFILIMSMIFITFNYIFNASVDRESTYLKMCENITDNFDNLLQIYINSQEEETKDLNNYFSEDYASKFTNQKCKEKHISTIAQIIGNIGYSISLLFIYNKYATKQISTSKFITIILVLGNYLGYMLSNTNGIISFCIARLGTVHESLAFLREILKKKRKRTLTNVINEGNIEFKNIVFKYSEGSKVILNDVSFKIAKQEKVAIIGRSGSGKTTCMKMLIGIHQPNSGNIYVDNKNIKDIKFEHLRENVVYINQRTNLFQDSVLNNIKFGNNVTTKEIEYVIKKYQLESVYAGLNEGLETNTGVNGGNLSLGMQKVTILLRGIFKKCKIIIFDEPLAGLDANTRQKVIKLITEQCSDKTVIVITHDKEILPHMNRIINISDLNNHSSSNNNRAIAA</sequence>
<dbReference type="Pfam" id="PF00005">
    <property type="entry name" value="ABC_tran"/>
    <property type="match status" value="1"/>
</dbReference>
<protein>
    <recommendedName>
        <fullName evidence="11">ABC transporter domain-containing protein</fullName>
    </recommendedName>
</protein>
<evidence type="ECO:0000256" key="4">
    <source>
        <dbReference type="ARBA" id="ARBA00022840"/>
    </source>
</evidence>
<organism evidence="10">
    <name type="scientific">viral metagenome</name>
    <dbReference type="NCBI Taxonomy" id="1070528"/>
    <lineage>
        <taxon>unclassified sequences</taxon>
        <taxon>metagenomes</taxon>
        <taxon>organismal metagenomes</taxon>
    </lineage>
</organism>
<dbReference type="AlphaFoldDB" id="A0A6C0AXY2"/>
<feature type="transmembrane region" description="Helical" evidence="7">
    <location>
        <begin position="289"/>
        <end position="305"/>
    </location>
</feature>
<dbReference type="PROSITE" id="PS50929">
    <property type="entry name" value="ABC_TM1F"/>
    <property type="match status" value="1"/>
</dbReference>
<evidence type="ECO:0000256" key="7">
    <source>
        <dbReference type="SAM" id="Phobius"/>
    </source>
</evidence>
<name>A0A6C0AXY2_9ZZZZ</name>
<dbReference type="Gene3D" id="1.20.1560.10">
    <property type="entry name" value="ABC transporter type 1, transmembrane domain"/>
    <property type="match status" value="1"/>
</dbReference>
<dbReference type="EMBL" id="MN738774">
    <property type="protein sequence ID" value="QHS84210.1"/>
    <property type="molecule type" value="Genomic_DNA"/>
</dbReference>
<feature type="domain" description="ABC transporter" evidence="8">
    <location>
        <begin position="350"/>
        <end position="572"/>
    </location>
</feature>
<comment type="subcellular location">
    <subcellularLocation>
        <location evidence="1">Membrane</location>
        <topology evidence="1">Multi-pass membrane protein</topology>
    </subcellularLocation>
</comment>
<accession>A0A6C0AXY2</accession>
<dbReference type="PROSITE" id="PS50893">
    <property type="entry name" value="ABC_TRANSPORTER_2"/>
    <property type="match status" value="1"/>
</dbReference>
<dbReference type="GO" id="GO:0005524">
    <property type="term" value="F:ATP binding"/>
    <property type="evidence" value="ECO:0007669"/>
    <property type="project" value="UniProtKB-KW"/>
</dbReference>
<evidence type="ECO:0000256" key="6">
    <source>
        <dbReference type="ARBA" id="ARBA00023136"/>
    </source>
</evidence>
<evidence type="ECO:0000256" key="3">
    <source>
        <dbReference type="ARBA" id="ARBA00022741"/>
    </source>
</evidence>
<feature type="domain" description="ABC transmembrane type-1" evidence="9">
    <location>
        <begin position="21"/>
        <end position="304"/>
    </location>
</feature>
<dbReference type="InterPro" id="IPR036640">
    <property type="entry name" value="ABC1_TM_sf"/>
</dbReference>